<dbReference type="AlphaFoldDB" id="A0A511V7R5"/>
<name>A0A511V7R5_9BACL</name>
<dbReference type="Gene3D" id="3.60.110.10">
    <property type="entry name" value="Carbon-nitrogen hydrolase"/>
    <property type="match status" value="1"/>
</dbReference>
<sequence length="265" mass="30355">MSVYNIAMLQIDIEFGKPEENRKRVREQFDKIGTLTPKPNIVLLPELWDTGYDLTRLEEIADREGEQARELFRELAQQYEVYIIGGSIANRKAEGTYNTSLVFAPNGEVVHEYSKVHLFRLMEEEKYLQSGEAIESFTLDEMPAFLQICYDIRFPESIRKGALAGAEVLFVVAEWPNPRLAHWRQLLIARAIENQMYVVACNRVGSDPNNTFFGHSLIIDPWGEIVAEGGEGEEIVVGTLDRTLVEDVRRRIPIFADRRASLYTL</sequence>
<dbReference type="InterPro" id="IPR003010">
    <property type="entry name" value="C-N_Hydrolase"/>
</dbReference>
<dbReference type="Pfam" id="PF00795">
    <property type="entry name" value="CN_hydrolase"/>
    <property type="match status" value="1"/>
</dbReference>
<evidence type="ECO:0000259" key="2">
    <source>
        <dbReference type="PROSITE" id="PS50263"/>
    </source>
</evidence>
<keyword evidence="4" id="KW-1185">Reference proteome</keyword>
<feature type="domain" description="CN hydrolase" evidence="2">
    <location>
        <begin position="4"/>
        <end position="242"/>
    </location>
</feature>
<dbReference type="SUPFAM" id="SSF56317">
    <property type="entry name" value="Carbon-nitrogen hydrolase"/>
    <property type="match status" value="1"/>
</dbReference>
<dbReference type="Proteomes" id="UP000321157">
    <property type="component" value="Unassembled WGS sequence"/>
</dbReference>
<comment type="similarity">
    <text evidence="1">Belongs to the carbon-nitrogen hydrolase superfamily. NIT1/NIT2 family.</text>
</comment>
<protein>
    <submittedName>
        <fullName evidence="3">Hydrolase</fullName>
    </submittedName>
</protein>
<dbReference type="OrthoDB" id="9811121at2"/>
<evidence type="ECO:0000313" key="4">
    <source>
        <dbReference type="Proteomes" id="UP000321157"/>
    </source>
</evidence>
<organism evidence="3 4">
    <name type="scientific">Aneurinibacillus danicus</name>
    <dbReference type="NCBI Taxonomy" id="267746"/>
    <lineage>
        <taxon>Bacteria</taxon>
        <taxon>Bacillati</taxon>
        <taxon>Bacillota</taxon>
        <taxon>Bacilli</taxon>
        <taxon>Bacillales</taxon>
        <taxon>Paenibacillaceae</taxon>
        <taxon>Aneurinibacillus group</taxon>
        <taxon>Aneurinibacillus</taxon>
    </lineage>
</organism>
<dbReference type="GO" id="GO:0016787">
    <property type="term" value="F:hydrolase activity"/>
    <property type="evidence" value="ECO:0007669"/>
    <property type="project" value="UniProtKB-KW"/>
</dbReference>
<dbReference type="PROSITE" id="PS50263">
    <property type="entry name" value="CN_HYDROLASE"/>
    <property type="match status" value="1"/>
</dbReference>
<gene>
    <name evidence="3" type="ORF">ADA01nite_24370</name>
</gene>
<reference evidence="3 4" key="1">
    <citation type="submission" date="2019-07" db="EMBL/GenBank/DDBJ databases">
        <title>Whole genome shotgun sequence of Aneurinibacillus danicus NBRC 102444.</title>
        <authorList>
            <person name="Hosoyama A."/>
            <person name="Uohara A."/>
            <person name="Ohji S."/>
            <person name="Ichikawa N."/>
        </authorList>
    </citation>
    <scope>NUCLEOTIDE SEQUENCE [LARGE SCALE GENOMIC DNA]</scope>
    <source>
        <strain evidence="3 4">NBRC 102444</strain>
    </source>
</reference>
<proteinExistence type="inferred from homology"/>
<keyword evidence="3" id="KW-0378">Hydrolase</keyword>
<evidence type="ECO:0000313" key="3">
    <source>
        <dbReference type="EMBL" id="GEN34977.1"/>
    </source>
</evidence>
<dbReference type="CDD" id="cd07583">
    <property type="entry name" value="nitrilase_5"/>
    <property type="match status" value="1"/>
</dbReference>
<dbReference type="InterPro" id="IPR036526">
    <property type="entry name" value="C-N_Hydrolase_sf"/>
</dbReference>
<dbReference type="PANTHER" id="PTHR23088">
    <property type="entry name" value="NITRILASE-RELATED"/>
    <property type="match status" value="1"/>
</dbReference>
<evidence type="ECO:0000256" key="1">
    <source>
        <dbReference type="ARBA" id="ARBA00010613"/>
    </source>
</evidence>
<accession>A0A511V7R5</accession>
<dbReference type="PANTHER" id="PTHR23088:SF27">
    <property type="entry name" value="DEAMINATED GLUTATHIONE AMIDASE"/>
    <property type="match status" value="1"/>
</dbReference>
<dbReference type="EMBL" id="BJXX01000107">
    <property type="protein sequence ID" value="GEN34977.1"/>
    <property type="molecule type" value="Genomic_DNA"/>
</dbReference>
<comment type="caution">
    <text evidence="3">The sequence shown here is derived from an EMBL/GenBank/DDBJ whole genome shotgun (WGS) entry which is preliminary data.</text>
</comment>